<evidence type="ECO:0000313" key="3">
    <source>
        <dbReference type="Proteomes" id="UP000076825"/>
    </source>
</evidence>
<dbReference type="STRING" id="123899.SAMEA3906487_00319"/>
<dbReference type="PATRIC" id="fig|123899.6.peg.301"/>
<dbReference type="Proteomes" id="UP000076825">
    <property type="component" value="Chromosome 1"/>
</dbReference>
<gene>
    <name evidence="2" type="ORF">SAMEA3906487_00319</name>
</gene>
<dbReference type="KEGG" id="btrm:SAMEA390648700319"/>
<dbReference type="GeneID" id="56591576"/>
<reference evidence="2 3" key="1">
    <citation type="submission" date="2016-04" db="EMBL/GenBank/DDBJ databases">
        <authorList>
            <consortium name="Pathogen Informatics"/>
        </authorList>
    </citation>
    <scope>NUCLEOTIDE SEQUENCE [LARGE SCALE GENOMIC DNA]</scope>
    <source>
        <strain evidence="2 3">H044680328</strain>
    </source>
</reference>
<evidence type="ECO:0000256" key="1">
    <source>
        <dbReference type="SAM" id="Phobius"/>
    </source>
</evidence>
<feature type="transmembrane region" description="Helical" evidence="1">
    <location>
        <begin position="35"/>
        <end position="50"/>
    </location>
</feature>
<dbReference type="RefSeq" id="WP_156507928.1">
    <property type="nucleotide sequence ID" value="NZ_CP016340.1"/>
</dbReference>
<protein>
    <submittedName>
        <fullName evidence="2">Uncharacterized protein</fullName>
    </submittedName>
</protein>
<keyword evidence="1" id="KW-0472">Membrane</keyword>
<evidence type="ECO:0000313" key="2">
    <source>
        <dbReference type="EMBL" id="SAI66559.1"/>
    </source>
</evidence>
<feature type="transmembrane region" description="Helical" evidence="1">
    <location>
        <begin position="6"/>
        <end position="23"/>
    </location>
</feature>
<accession>A0A157S841</accession>
<keyword evidence="3" id="KW-1185">Reference proteome</keyword>
<organism evidence="2 3">
    <name type="scientific">Bordetella trematum</name>
    <dbReference type="NCBI Taxonomy" id="123899"/>
    <lineage>
        <taxon>Bacteria</taxon>
        <taxon>Pseudomonadati</taxon>
        <taxon>Pseudomonadota</taxon>
        <taxon>Betaproteobacteria</taxon>
        <taxon>Burkholderiales</taxon>
        <taxon>Alcaligenaceae</taxon>
        <taxon>Bordetella</taxon>
    </lineage>
</organism>
<sequence length="55" mass="6291">MEYGWPQIVVIVWFGMCIWVSLMNDGQPIGGKHSFVVRLIFTAITAWILKEGGFF</sequence>
<keyword evidence="1" id="KW-0812">Transmembrane</keyword>
<dbReference type="EMBL" id="LT546645">
    <property type="protein sequence ID" value="SAI66559.1"/>
    <property type="molecule type" value="Genomic_DNA"/>
</dbReference>
<proteinExistence type="predicted"/>
<name>A0A157S841_9BORD</name>
<dbReference type="OrthoDB" id="9788687at2"/>
<dbReference type="AlphaFoldDB" id="A0A157S841"/>
<keyword evidence="1" id="KW-1133">Transmembrane helix</keyword>